<evidence type="ECO:0000313" key="1">
    <source>
        <dbReference type="EMBL" id="QDT36424.1"/>
    </source>
</evidence>
<protein>
    <submittedName>
        <fullName evidence="1">Uncharacterized protein</fullName>
    </submittedName>
</protein>
<organism evidence="1 2">
    <name type="scientific">Stratiformator vulcanicus</name>
    <dbReference type="NCBI Taxonomy" id="2527980"/>
    <lineage>
        <taxon>Bacteria</taxon>
        <taxon>Pseudomonadati</taxon>
        <taxon>Planctomycetota</taxon>
        <taxon>Planctomycetia</taxon>
        <taxon>Planctomycetales</taxon>
        <taxon>Planctomycetaceae</taxon>
        <taxon>Stratiformator</taxon>
    </lineage>
</organism>
<dbReference type="Proteomes" id="UP000317318">
    <property type="component" value="Chromosome"/>
</dbReference>
<dbReference type="EMBL" id="CP036268">
    <property type="protein sequence ID" value="QDT36424.1"/>
    <property type="molecule type" value="Genomic_DNA"/>
</dbReference>
<keyword evidence="2" id="KW-1185">Reference proteome</keyword>
<proteinExistence type="predicted"/>
<dbReference type="Gene3D" id="6.10.10.120">
    <property type="entry name" value="Antitoxin ParD1-like"/>
    <property type="match status" value="1"/>
</dbReference>
<name>A0A517QXU1_9PLAN</name>
<dbReference type="AlphaFoldDB" id="A0A517QXU1"/>
<accession>A0A517QXU1</accession>
<sequence length="80" mass="8726">MTIELPSDVEEQINRAIASGAFTDPIQVIRTALRSMDIDDETRAVMEDVEASLADEAAGRTRSLDEVTADIESQRGWSAS</sequence>
<dbReference type="RefSeq" id="WP_145362628.1">
    <property type="nucleotide sequence ID" value="NZ_CP036268.1"/>
</dbReference>
<evidence type="ECO:0000313" key="2">
    <source>
        <dbReference type="Proteomes" id="UP000317318"/>
    </source>
</evidence>
<dbReference type="KEGG" id="svp:Pan189_07800"/>
<reference evidence="1 2" key="1">
    <citation type="submission" date="2019-02" db="EMBL/GenBank/DDBJ databases">
        <title>Deep-cultivation of Planctomycetes and their phenomic and genomic characterization uncovers novel biology.</title>
        <authorList>
            <person name="Wiegand S."/>
            <person name="Jogler M."/>
            <person name="Boedeker C."/>
            <person name="Pinto D."/>
            <person name="Vollmers J."/>
            <person name="Rivas-Marin E."/>
            <person name="Kohn T."/>
            <person name="Peeters S.H."/>
            <person name="Heuer A."/>
            <person name="Rast P."/>
            <person name="Oberbeckmann S."/>
            <person name="Bunk B."/>
            <person name="Jeske O."/>
            <person name="Meyerdierks A."/>
            <person name="Storesund J.E."/>
            <person name="Kallscheuer N."/>
            <person name="Luecker S."/>
            <person name="Lage O.M."/>
            <person name="Pohl T."/>
            <person name="Merkel B.J."/>
            <person name="Hornburger P."/>
            <person name="Mueller R.-W."/>
            <person name="Bruemmer F."/>
            <person name="Labrenz M."/>
            <person name="Spormann A.M."/>
            <person name="Op den Camp H."/>
            <person name="Overmann J."/>
            <person name="Amann R."/>
            <person name="Jetten M.S.M."/>
            <person name="Mascher T."/>
            <person name="Medema M.H."/>
            <person name="Devos D.P."/>
            <person name="Kaster A.-K."/>
            <person name="Ovreas L."/>
            <person name="Rohde M."/>
            <person name="Galperin M.Y."/>
            <person name="Jogler C."/>
        </authorList>
    </citation>
    <scope>NUCLEOTIDE SEQUENCE [LARGE SCALE GENOMIC DNA]</scope>
    <source>
        <strain evidence="1 2">Pan189</strain>
    </source>
</reference>
<gene>
    <name evidence="1" type="ORF">Pan189_07800</name>
</gene>
<dbReference type="InterPro" id="IPR038296">
    <property type="entry name" value="ParD_sf"/>
</dbReference>